<dbReference type="AlphaFoldDB" id="A0A921ZC24"/>
<feature type="domain" description="C2H2-type" evidence="12">
    <location>
        <begin position="213"/>
        <end position="240"/>
    </location>
</feature>
<dbReference type="GO" id="GO:0005667">
    <property type="term" value="C:transcription regulator complex"/>
    <property type="evidence" value="ECO:0007669"/>
    <property type="project" value="TreeGrafter"/>
</dbReference>
<keyword evidence="6" id="KW-0805">Transcription regulation</keyword>
<sequence length="578" mass="66330">MANAKSRLNAPKSAANKKKVGKTKSLAGRKEAAKNNNNNEAIIRRLTDNVTVLSTDDKVQLLLENGPQLKDKFVLKTVPKLPKKPLPPSPKVIAEVKTQPSVRDRLITKSGRIVKKSKSDLKLMDNILKSELLIELNGDKNKKNKNNPNDKNTSSNNNNDMEITNQNDADLGASGTNSEDATNTTKNVQNGKDPTKPKQLTLSNGVVLTVSEHECDICHKMFSSKSSIRRHMYIHLGLKPYTCPLCQKKFCHYLNMKKHMKKLHASLVEESHICHICDKIFKTKEDLGVHISCHINNDIVYKCIYCAKQFSHQLLLSTHEKEHLINGRYHCTLCPMTYECRNRLTNHVRSHLNIKDYICQFCGKDFLRLNSMRRHVQISHVGHRIQCPICKKNLRGHLTEHMRTHEKRRPHECPECGACFTQSTQLNVHRRSHTGDRPYHCRICDRRFSHSNALMLHIRRHTGEKPFPCAVCPLAFSQLPHMKAHMRKIHKRENPYKCLKCNEFFKLKAHIENHDKVCKVGVKELSFEEKIQASVQADEVEVEPPMPLPRMRFLLALLFTMIASKEKLKYLGAYPCIL</sequence>
<evidence type="ECO:0000256" key="10">
    <source>
        <dbReference type="PROSITE-ProRule" id="PRU00042"/>
    </source>
</evidence>
<proteinExistence type="predicted"/>
<evidence type="ECO:0000256" key="2">
    <source>
        <dbReference type="ARBA" id="ARBA00022723"/>
    </source>
</evidence>
<comment type="subcellular location">
    <subcellularLocation>
        <location evidence="1">Nucleus</location>
    </subcellularLocation>
</comment>
<feature type="domain" description="C2H2-type" evidence="12">
    <location>
        <begin position="467"/>
        <end position="495"/>
    </location>
</feature>
<dbReference type="GO" id="GO:0000978">
    <property type="term" value="F:RNA polymerase II cis-regulatory region sequence-specific DNA binding"/>
    <property type="evidence" value="ECO:0007669"/>
    <property type="project" value="TreeGrafter"/>
</dbReference>
<accession>A0A921ZC24</accession>
<dbReference type="GO" id="GO:0000785">
    <property type="term" value="C:chromatin"/>
    <property type="evidence" value="ECO:0007669"/>
    <property type="project" value="TreeGrafter"/>
</dbReference>
<evidence type="ECO:0000256" key="9">
    <source>
        <dbReference type="ARBA" id="ARBA00023242"/>
    </source>
</evidence>
<dbReference type="FunFam" id="3.30.160.60:FF:000446">
    <property type="entry name" value="Zinc finger protein"/>
    <property type="match status" value="1"/>
</dbReference>
<feature type="domain" description="C2H2-type" evidence="12">
    <location>
        <begin position="241"/>
        <end position="269"/>
    </location>
</feature>
<reference evidence="13" key="1">
    <citation type="journal article" date="2016" name="Insect Biochem. Mol. Biol.">
        <title>Multifaceted biological insights from a draft genome sequence of the tobacco hornworm moth, Manduca sexta.</title>
        <authorList>
            <person name="Kanost M.R."/>
            <person name="Arrese E.L."/>
            <person name="Cao X."/>
            <person name="Chen Y.R."/>
            <person name="Chellapilla S."/>
            <person name="Goldsmith M.R."/>
            <person name="Grosse-Wilde E."/>
            <person name="Heckel D.G."/>
            <person name="Herndon N."/>
            <person name="Jiang H."/>
            <person name="Papanicolaou A."/>
            <person name="Qu J."/>
            <person name="Soulages J.L."/>
            <person name="Vogel H."/>
            <person name="Walters J."/>
            <person name="Waterhouse R.M."/>
            <person name="Ahn S.J."/>
            <person name="Almeida F.C."/>
            <person name="An C."/>
            <person name="Aqrawi P."/>
            <person name="Bretschneider A."/>
            <person name="Bryant W.B."/>
            <person name="Bucks S."/>
            <person name="Chao H."/>
            <person name="Chevignon G."/>
            <person name="Christen J.M."/>
            <person name="Clarke D.F."/>
            <person name="Dittmer N.T."/>
            <person name="Ferguson L.C.F."/>
            <person name="Garavelou S."/>
            <person name="Gordon K.H.J."/>
            <person name="Gunaratna R.T."/>
            <person name="Han Y."/>
            <person name="Hauser F."/>
            <person name="He Y."/>
            <person name="Heidel-Fischer H."/>
            <person name="Hirsh A."/>
            <person name="Hu Y."/>
            <person name="Jiang H."/>
            <person name="Kalra D."/>
            <person name="Klinner C."/>
            <person name="Konig C."/>
            <person name="Kovar C."/>
            <person name="Kroll A.R."/>
            <person name="Kuwar S.S."/>
            <person name="Lee S.L."/>
            <person name="Lehman R."/>
            <person name="Li K."/>
            <person name="Li Z."/>
            <person name="Liang H."/>
            <person name="Lovelace S."/>
            <person name="Lu Z."/>
            <person name="Mansfield J.H."/>
            <person name="McCulloch K.J."/>
            <person name="Mathew T."/>
            <person name="Morton B."/>
            <person name="Muzny D.M."/>
            <person name="Neunemann D."/>
            <person name="Ongeri F."/>
            <person name="Pauchet Y."/>
            <person name="Pu L.L."/>
            <person name="Pyrousis I."/>
            <person name="Rao X.J."/>
            <person name="Redding A."/>
            <person name="Roesel C."/>
            <person name="Sanchez-Gracia A."/>
            <person name="Schaack S."/>
            <person name="Shukla A."/>
            <person name="Tetreau G."/>
            <person name="Wang Y."/>
            <person name="Xiong G.H."/>
            <person name="Traut W."/>
            <person name="Walsh T.K."/>
            <person name="Worley K.C."/>
            <person name="Wu D."/>
            <person name="Wu W."/>
            <person name="Wu Y.Q."/>
            <person name="Zhang X."/>
            <person name="Zou Z."/>
            <person name="Zucker H."/>
            <person name="Briscoe A.D."/>
            <person name="Burmester T."/>
            <person name="Clem R.J."/>
            <person name="Feyereisen R."/>
            <person name="Grimmelikhuijzen C.J.P."/>
            <person name="Hamodrakas S.J."/>
            <person name="Hansson B.S."/>
            <person name="Huguet E."/>
            <person name="Jermiin L.S."/>
            <person name="Lan Q."/>
            <person name="Lehman H.K."/>
            <person name="Lorenzen M."/>
            <person name="Merzendorfer H."/>
            <person name="Michalopoulos I."/>
            <person name="Morton D.B."/>
            <person name="Muthukrishnan S."/>
            <person name="Oakeshott J.G."/>
            <person name="Palmer W."/>
            <person name="Park Y."/>
            <person name="Passarelli A.L."/>
            <person name="Rozas J."/>
            <person name="Schwartz L.M."/>
            <person name="Smith W."/>
            <person name="Southgate A."/>
            <person name="Vilcinskas A."/>
            <person name="Vogt R."/>
            <person name="Wang P."/>
            <person name="Werren J."/>
            <person name="Yu X.Q."/>
            <person name="Zhou J.J."/>
            <person name="Brown S.J."/>
            <person name="Scherer S.E."/>
            <person name="Richards S."/>
            <person name="Blissard G.W."/>
        </authorList>
    </citation>
    <scope>NUCLEOTIDE SEQUENCE</scope>
</reference>
<evidence type="ECO:0000256" key="5">
    <source>
        <dbReference type="ARBA" id="ARBA00022833"/>
    </source>
</evidence>
<dbReference type="GO" id="GO:0000981">
    <property type="term" value="F:DNA-binding transcription factor activity, RNA polymerase II-specific"/>
    <property type="evidence" value="ECO:0007669"/>
    <property type="project" value="TreeGrafter"/>
</dbReference>
<dbReference type="InterPro" id="IPR013087">
    <property type="entry name" value="Znf_C2H2_type"/>
</dbReference>
<dbReference type="EMBL" id="JH668483">
    <property type="protein sequence ID" value="KAG6455146.1"/>
    <property type="molecule type" value="Genomic_DNA"/>
</dbReference>
<dbReference type="Pfam" id="PF00096">
    <property type="entry name" value="zf-C2H2"/>
    <property type="match status" value="5"/>
</dbReference>
<evidence type="ECO:0000256" key="1">
    <source>
        <dbReference type="ARBA" id="ARBA00004123"/>
    </source>
</evidence>
<dbReference type="FunFam" id="3.30.160.60:FF:002343">
    <property type="entry name" value="Zinc finger protein 33A"/>
    <property type="match status" value="1"/>
</dbReference>
<organism evidence="13 14">
    <name type="scientific">Manduca sexta</name>
    <name type="common">Tobacco hawkmoth</name>
    <name type="synonym">Tobacco hornworm</name>
    <dbReference type="NCBI Taxonomy" id="7130"/>
    <lineage>
        <taxon>Eukaryota</taxon>
        <taxon>Metazoa</taxon>
        <taxon>Ecdysozoa</taxon>
        <taxon>Arthropoda</taxon>
        <taxon>Hexapoda</taxon>
        <taxon>Insecta</taxon>
        <taxon>Pterygota</taxon>
        <taxon>Neoptera</taxon>
        <taxon>Endopterygota</taxon>
        <taxon>Lepidoptera</taxon>
        <taxon>Glossata</taxon>
        <taxon>Ditrysia</taxon>
        <taxon>Bombycoidea</taxon>
        <taxon>Sphingidae</taxon>
        <taxon>Sphinginae</taxon>
        <taxon>Sphingini</taxon>
        <taxon>Manduca</taxon>
    </lineage>
</organism>
<keyword evidence="5" id="KW-0862">Zinc</keyword>
<evidence type="ECO:0000256" key="8">
    <source>
        <dbReference type="ARBA" id="ARBA00023163"/>
    </source>
</evidence>
<evidence type="ECO:0000259" key="12">
    <source>
        <dbReference type="PROSITE" id="PS50157"/>
    </source>
</evidence>
<feature type="compositionally biased region" description="Polar residues" evidence="11">
    <location>
        <begin position="161"/>
        <end position="200"/>
    </location>
</feature>
<dbReference type="FunFam" id="3.30.160.60:FF:000325">
    <property type="entry name" value="ZFP90 zinc finger protein"/>
    <property type="match status" value="1"/>
</dbReference>
<keyword evidence="3" id="KW-0677">Repeat</keyword>
<keyword evidence="8" id="KW-0804">Transcription</keyword>
<dbReference type="PROSITE" id="PS00028">
    <property type="entry name" value="ZINC_FINGER_C2H2_1"/>
    <property type="match status" value="9"/>
</dbReference>
<feature type="compositionally biased region" description="Low complexity" evidence="11">
    <location>
        <begin position="146"/>
        <end position="160"/>
    </location>
</feature>
<keyword evidence="14" id="KW-1185">Reference proteome</keyword>
<evidence type="ECO:0000313" key="14">
    <source>
        <dbReference type="Proteomes" id="UP000791440"/>
    </source>
</evidence>
<feature type="domain" description="C2H2-type" evidence="12">
    <location>
        <begin position="301"/>
        <end position="323"/>
    </location>
</feature>
<feature type="domain" description="C2H2-type" evidence="12">
    <location>
        <begin position="272"/>
        <end position="299"/>
    </location>
</feature>
<comment type="caution">
    <text evidence="13">The sequence shown here is derived from an EMBL/GenBank/DDBJ whole genome shotgun (WGS) entry which is preliminary data.</text>
</comment>
<gene>
    <name evidence="13" type="ORF">O3G_MSEX009061</name>
</gene>
<feature type="domain" description="C2H2-type" evidence="12">
    <location>
        <begin position="411"/>
        <end position="438"/>
    </location>
</feature>
<dbReference type="GO" id="GO:0031519">
    <property type="term" value="C:PcG protein complex"/>
    <property type="evidence" value="ECO:0007669"/>
    <property type="project" value="TreeGrafter"/>
</dbReference>
<name>A0A921ZC24_MANSE</name>
<dbReference type="Proteomes" id="UP000791440">
    <property type="component" value="Unassembled WGS sequence"/>
</dbReference>
<dbReference type="GO" id="GO:0008270">
    <property type="term" value="F:zinc ion binding"/>
    <property type="evidence" value="ECO:0007669"/>
    <property type="project" value="UniProtKB-KW"/>
</dbReference>
<dbReference type="PROSITE" id="PS50157">
    <property type="entry name" value="ZINC_FINGER_C2H2_2"/>
    <property type="match status" value="10"/>
</dbReference>
<feature type="domain" description="C2H2-type" evidence="12">
    <location>
        <begin position="357"/>
        <end position="385"/>
    </location>
</feature>
<reference evidence="13" key="2">
    <citation type="submission" date="2020-12" db="EMBL/GenBank/DDBJ databases">
        <authorList>
            <person name="Kanost M."/>
        </authorList>
    </citation>
    <scope>NUCLEOTIDE SEQUENCE</scope>
</reference>
<protein>
    <recommendedName>
        <fullName evidence="12">C2H2-type domain-containing protein</fullName>
    </recommendedName>
</protein>
<evidence type="ECO:0000256" key="7">
    <source>
        <dbReference type="ARBA" id="ARBA00023125"/>
    </source>
</evidence>
<keyword evidence="7" id="KW-0238">DNA-binding</keyword>
<keyword evidence="2" id="KW-0479">Metal-binding</keyword>
<evidence type="ECO:0000256" key="3">
    <source>
        <dbReference type="ARBA" id="ARBA00022737"/>
    </source>
</evidence>
<keyword evidence="9" id="KW-0539">Nucleus</keyword>
<dbReference type="PANTHER" id="PTHR14003:SF23">
    <property type="entry name" value="ZINC FINGER PROTEIN 143"/>
    <property type="match status" value="1"/>
</dbReference>
<feature type="region of interest" description="Disordered" evidence="11">
    <location>
        <begin position="1"/>
        <end position="33"/>
    </location>
</feature>
<feature type="domain" description="C2H2-type" evidence="12">
    <location>
        <begin position="439"/>
        <end position="466"/>
    </location>
</feature>
<feature type="region of interest" description="Disordered" evidence="11">
    <location>
        <begin position="139"/>
        <end position="200"/>
    </location>
</feature>
<evidence type="ECO:0000256" key="4">
    <source>
        <dbReference type="ARBA" id="ARBA00022771"/>
    </source>
</evidence>
<evidence type="ECO:0000256" key="6">
    <source>
        <dbReference type="ARBA" id="ARBA00023015"/>
    </source>
</evidence>
<dbReference type="SMART" id="SM00355">
    <property type="entry name" value="ZnF_C2H2"/>
    <property type="match status" value="11"/>
</dbReference>
<feature type="domain" description="C2H2-type" evidence="12">
    <location>
        <begin position="496"/>
        <end position="524"/>
    </location>
</feature>
<keyword evidence="4 10" id="KW-0863">Zinc-finger</keyword>
<feature type="domain" description="C2H2-type" evidence="12">
    <location>
        <begin position="329"/>
        <end position="356"/>
    </location>
</feature>
<evidence type="ECO:0000313" key="13">
    <source>
        <dbReference type="EMBL" id="KAG6455146.1"/>
    </source>
</evidence>
<dbReference type="PANTHER" id="PTHR14003">
    <property type="entry name" value="TRANSCRIPTIONAL REPRESSOR PROTEIN YY"/>
    <property type="match status" value="1"/>
</dbReference>
<evidence type="ECO:0000256" key="11">
    <source>
        <dbReference type="SAM" id="MobiDB-lite"/>
    </source>
</evidence>